<protein>
    <submittedName>
        <fullName evidence="3">Uncharacterized protein</fullName>
    </submittedName>
</protein>
<organism evidence="3 4">
    <name type="scientific">Cirrhinus mrigala</name>
    <name type="common">Mrigala</name>
    <dbReference type="NCBI Taxonomy" id="683832"/>
    <lineage>
        <taxon>Eukaryota</taxon>
        <taxon>Metazoa</taxon>
        <taxon>Chordata</taxon>
        <taxon>Craniata</taxon>
        <taxon>Vertebrata</taxon>
        <taxon>Euteleostomi</taxon>
        <taxon>Actinopterygii</taxon>
        <taxon>Neopterygii</taxon>
        <taxon>Teleostei</taxon>
        <taxon>Ostariophysi</taxon>
        <taxon>Cypriniformes</taxon>
        <taxon>Cyprinidae</taxon>
        <taxon>Labeoninae</taxon>
        <taxon>Labeonini</taxon>
        <taxon>Cirrhinus</taxon>
    </lineage>
</organism>
<dbReference type="PANTHER" id="PTHR46130">
    <property type="entry name" value="LAMGL DOMAIN-CONTAINING PROTEIN"/>
    <property type="match status" value="1"/>
</dbReference>
<dbReference type="Proteomes" id="UP001529510">
    <property type="component" value="Unassembled WGS sequence"/>
</dbReference>
<reference evidence="3 4" key="1">
    <citation type="submission" date="2024-05" db="EMBL/GenBank/DDBJ databases">
        <title>Genome sequencing and assembly of Indian major carp, Cirrhinus mrigala (Hamilton, 1822).</title>
        <authorList>
            <person name="Mohindra V."/>
            <person name="Chowdhury L.M."/>
            <person name="Lal K."/>
            <person name="Jena J.K."/>
        </authorList>
    </citation>
    <scope>NUCLEOTIDE SEQUENCE [LARGE SCALE GENOMIC DNA]</scope>
    <source>
        <strain evidence="3">CM1030</strain>
        <tissue evidence="3">Blood</tissue>
    </source>
</reference>
<dbReference type="AlphaFoldDB" id="A0ABD0RS89"/>
<evidence type="ECO:0000313" key="3">
    <source>
        <dbReference type="EMBL" id="KAL0200980.1"/>
    </source>
</evidence>
<feature type="region of interest" description="Disordered" evidence="1">
    <location>
        <begin position="118"/>
        <end position="165"/>
    </location>
</feature>
<keyword evidence="4" id="KW-1185">Reference proteome</keyword>
<proteinExistence type="predicted"/>
<dbReference type="PANTHER" id="PTHR46130:SF1">
    <property type="entry name" value="PAPPALYSIN-2"/>
    <property type="match status" value="1"/>
</dbReference>
<name>A0ABD0RS89_CIRMR</name>
<feature type="region of interest" description="Disordered" evidence="1">
    <location>
        <begin position="179"/>
        <end position="202"/>
    </location>
</feature>
<evidence type="ECO:0000313" key="4">
    <source>
        <dbReference type="Proteomes" id="UP001529510"/>
    </source>
</evidence>
<comment type="caution">
    <text evidence="3">The sequence shown here is derived from an EMBL/GenBank/DDBJ whole genome shotgun (WGS) entry which is preliminary data.</text>
</comment>
<feature type="chain" id="PRO_5044775739" evidence="2">
    <location>
        <begin position="23"/>
        <end position="276"/>
    </location>
</feature>
<feature type="non-terminal residue" evidence="3">
    <location>
        <position position="276"/>
    </location>
</feature>
<evidence type="ECO:0000256" key="1">
    <source>
        <dbReference type="SAM" id="MobiDB-lite"/>
    </source>
</evidence>
<keyword evidence="2" id="KW-0732">Signal</keyword>
<sequence>MMFFRLLAIILAVFHTWPLNRAQPDQIQKYKRTLAQRADRALAGEQCGSISRKRPPRSAAQQYPLAGVAGRYTRVIDLHLRKTKTLRSCSGECSTNAAELTKLDINKKETYDEPQQETYIWKKAGKQSQGATDPSSTKSHKPLQSISKGHPLQTEQGGDLANSSSSLRRVARSLLKFNKEEVPKDAHHTHVHHTDFSTENEEYSGEQEGLQSTAGELWKADVHNVPAKWMTAVYFSGQAEQLKVNPAFGIELPRSRFTLELWVKPEGGQNSPAIIA</sequence>
<feature type="compositionally biased region" description="Polar residues" evidence="1">
    <location>
        <begin position="126"/>
        <end position="147"/>
    </location>
</feature>
<dbReference type="InterPro" id="IPR043543">
    <property type="entry name" value="PAPPA/PAPPA2"/>
</dbReference>
<feature type="compositionally biased region" description="Basic and acidic residues" evidence="1">
    <location>
        <begin position="179"/>
        <end position="196"/>
    </location>
</feature>
<accession>A0ABD0RS89</accession>
<feature type="signal peptide" evidence="2">
    <location>
        <begin position="1"/>
        <end position="22"/>
    </location>
</feature>
<evidence type="ECO:0000256" key="2">
    <source>
        <dbReference type="SAM" id="SignalP"/>
    </source>
</evidence>
<gene>
    <name evidence="3" type="ORF">M9458_004167</name>
</gene>
<dbReference type="EMBL" id="JAMKFB020000002">
    <property type="protein sequence ID" value="KAL0200980.1"/>
    <property type="molecule type" value="Genomic_DNA"/>
</dbReference>